<protein>
    <submittedName>
        <fullName evidence="1 2">Uncharacterized protein</fullName>
    </submittedName>
</protein>
<accession>A0A2K1KFW8</accession>
<name>A0A2K1KFW8_PHYPA</name>
<organism evidence="1">
    <name type="scientific">Physcomitrium patens</name>
    <name type="common">Spreading-leaved earth moss</name>
    <name type="synonym">Physcomitrella patens</name>
    <dbReference type="NCBI Taxonomy" id="3218"/>
    <lineage>
        <taxon>Eukaryota</taxon>
        <taxon>Viridiplantae</taxon>
        <taxon>Streptophyta</taxon>
        <taxon>Embryophyta</taxon>
        <taxon>Bryophyta</taxon>
        <taxon>Bryophytina</taxon>
        <taxon>Bryopsida</taxon>
        <taxon>Funariidae</taxon>
        <taxon>Funariales</taxon>
        <taxon>Funariaceae</taxon>
        <taxon>Physcomitrium</taxon>
    </lineage>
</organism>
<reference evidence="2" key="3">
    <citation type="submission" date="2020-12" db="UniProtKB">
        <authorList>
            <consortium name="EnsemblPlants"/>
        </authorList>
    </citation>
    <scope>IDENTIFICATION</scope>
</reference>
<dbReference type="EMBL" id="ABEU02000006">
    <property type="protein sequence ID" value="PNR52672.1"/>
    <property type="molecule type" value="Genomic_DNA"/>
</dbReference>
<gene>
    <name evidence="1" type="ORF">PHYPA_009046</name>
</gene>
<dbReference type="EnsemblPlants" id="Pp3c6_16640V3.2">
    <property type="protein sequence ID" value="Pp3c6_16640V3.2"/>
    <property type="gene ID" value="Pp3c6_16640"/>
</dbReference>
<proteinExistence type="predicted"/>
<evidence type="ECO:0000313" key="3">
    <source>
        <dbReference type="Proteomes" id="UP000006727"/>
    </source>
</evidence>
<reference evidence="1 3" key="2">
    <citation type="journal article" date="2018" name="Plant J.">
        <title>The Physcomitrella patens chromosome-scale assembly reveals moss genome structure and evolution.</title>
        <authorList>
            <person name="Lang D."/>
            <person name="Ullrich K.K."/>
            <person name="Murat F."/>
            <person name="Fuchs J."/>
            <person name="Jenkins J."/>
            <person name="Haas F.B."/>
            <person name="Piednoel M."/>
            <person name="Gundlach H."/>
            <person name="Van Bel M."/>
            <person name="Meyberg R."/>
            <person name="Vives C."/>
            <person name="Morata J."/>
            <person name="Symeonidi A."/>
            <person name="Hiss M."/>
            <person name="Muchero W."/>
            <person name="Kamisugi Y."/>
            <person name="Saleh O."/>
            <person name="Blanc G."/>
            <person name="Decker E.L."/>
            <person name="van Gessel N."/>
            <person name="Grimwood J."/>
            <person name="Hayes R.D."/>
            <person name="Graham S.W."/>
            <person name="Gunter L.E."/>
            <person name="McDaniel S.F."/>
            <person name="Hoernstein S.N.W."/>
            <person name="Larsson A."/>
            <person name="Li F.W."/>
            <person name="Perroud P.F."/>
            <person name="Phillips J."/>
            <person name="Ranjan P."/>
            <person name="Rokshar D.S."/>
            <person name="Rothfels C.J."/>
            <person name="Schneider L."/>
            <person name="Shu S."/>
            <person name="Stevenson D.W."/>
            <person name="Thummler F."/>
            <person name="Tillich M."/>
            <person name="Villarreal Aguilar J.C."/>
            <person name="Widiez T."/>
            <person name="Wong G.K."/>
            <person name="Wymore A."/>
            <person name="Zhang Y."/>
            <person name="Zimmer A.D."/>
            <person name="Quatrano R.S."/>
            <person name="Mayer K.F.X."/>
            <person name="Goodstein D."/>
            <person name="Casacuberta J.M."/>
            <person name="Vandepoele K."/>
            <person name="Reski R."/>
            <person name="Cuming A.C."/>
            <person name="Tuskan G.A."/>
            <person name="Maumus F."/>
            <person name="Salse J."/>
            <person name="Schmutz J."/>
            <person name="Rensing S.A."/>
        </authorList>
    </citation>
    <scope>NUCLEOTIDE SEQUENCE [LARGE SCALE GENOMIC DNA]</scope>
    <source>
        <strain evidence="2 3">cv. Gransden 2004</strain>
    </source>
</reference>
<keyword evidence="3" id="KW-1185">Reference proteome</keyword>
<dbReference type="Gramene" id="Pp3c6_16640V3.2">
    <property type="protein sequence ID" value="Pp3c6_16640V3.2"/>
    <property type="gene ID" value="Pp3c6_16640"/>
</dbReference>
<dbReference type="EnsemblPlants" id="Pp3c6_16640V3.1">
    <property type="protein sequence ID" value="Pp3c6_16640V3.1"/>
    <property type="gene ID" value="Pp3c6_16640"/>
</dbReference>
<dbReference type="InParanoid" id="A0A2K1KFW8"/>
<evidence type="ECO:0000313" key="2">
    <source>
        <dbReference type="EnsemblPlants" id="Pp3c6_16640V3.1"/>
    </source>
</evidence>
<dbReference type="AlphaFoldDB" id="A0A2K1KFW8"/>
<dbReference type="Gramene" id="Pp3c6_16640V3.1">
    <property type="protein sequence ID" value="Pp3c6_16640V3.1"/>
    <property type="gene ID" value="Pp3c6_16640"/>
</dbReference>
<dbReference type="Proteomes" id="UP000006727">
    <property type="component" value="Chromosome 6"/>
</dbReference>
<reference evidence="1 3" key="1">
    <citation type="journal article" date="2008" name="Science">
        <title>The Physcomitrella genome reveals evolutionary insights into the conquest of land by plants.</title>
        <authorList>
            <person name="Rensing S."/>
            <person name="Lang D."/>
            <person name="Zimmer A."/>
            <person name="Terry A."/>
            <person name="Salamov A."/>
            <person name="Shapiro H."/>
            <person name="Nishiyama T."/>
            <person name="Perroud P.-F."/>
            <person name="Lindquist E."/>
            <person name="Kamisugi Y."/>
            <person name="Tanahashi T."/>
            <person name="Sakakibara K."/>
            <person name="Fujita T."/>
            <person name="Oishi K."/>
            <person name="Shin-I T."/>
            <person name="Kuroki Y."/>
            <person name="Toyoda A."/>
            <person name="Suzuki Y."/>
            <person name="Hashimoto A."/>
            <person name="Yamaguchi K."/>
            <person name="Sugano A."/>
            <person name="Kohara Y."/>
            <person name="Fujiyama A."/>
            <person name="Anterola A."/>
            <person name="Aoki S."/>
            <person name="Ashton N."/>
            <person name="Barbazuk W.B."/>
            <person name="Barker E."/>
            <person name="Bennetzen J."/>
            <person name="Bezanilla M."/>
            <person name="Blankenship R."/>
            <person name="Cho S.H."/>
            <person name="Dutcher S."/>
            <person name="Estelle M."/>
            <person name="Fawcett J.A."/>
            <person name="Gundlach H."/>
            <person name="Hanada K."/>
            <person name="Heyl A."/>
            <person name="Hicks K.A."/>
            <person name="Hugh J."/>
            <person name="Lohr M."/>
            <person name="Mayer K."/>
            <person name="Melkozernov A."/>
            <person name="Murata T."/>
            <person name="Nelson D."/>
            <person name="Pils B."/>
            <person name="Prigge M."/>
            <person name="Reiss B."/>
            <person name="Renner T."/>
            <person name="Rombauts S."/>
            <person name="Rushton P."/>
            <person name="Sanderfoot A."/>
            <person name="Schween G."/>
            <person name="Shiu S.-H."/>
            <person name="Stueber K."/>
            <person name="Theodoulou F.L."/>
            <person name="Tu H."/>
            <person name="Van de Peer Y."/>
            <person name="Verrier P.J."/>
            <person name="Waters E."/>
            <person name="Wood A."/>
            <person name="Yang L."/>
            <person name="Cove D."/>
            <person name="Cuming A."/>
            <person name="Hasebe M."/>
            <person name="Lucas S."/>
            <person name="Mishler D.B."/>
            <person name="Reski R."/>
            <person name="Grigoriev I."/>
            <person name="Quatrano R.S."/>
            <person name="Boore J.L."/>
        </authorList>
    </citation>
    <scope>NUCLEOTIDE SEQUENCE [LARGE SCALE GENOMIC DNA]</scope>
    <source>
        <strain evidence="2 3">cv. Gransden 2004</strain>
    </source>
</reference>
<evidence type="ECO:0000313" key="1">
    <source>
        <dbReference type="EMBL" id="PNR52672.1"/>
    </source>
</evidence>
<sequence>MFDSMIHCNCGNGCRRDRSMMPCGVESVARIRYTLTLKRVDLVLLCYHPSVLFGTPWIGSSFICPPSWILHGIATSRNFLPRRSFVSIVTPARLCFFNSTLVVRCKRRLCSTLSVPPQLNLFEQESEPMC</sequence>